<dbReference type="Proteomes" id="UP000005222">
    <property type="component" value="Chromosome K"/>
</dbReference>
<name>G8YAJ4_PICSO</name>
<dbReference type="Proteomes" id="UP000005222">
    <property type="component" value="Chromosome L"/>
</dbReference>
<evidence type="ECO:0000313" key="2">
    <source>
        <dbReference type="EMBL" id="CCE83577.1"/>
    </source>
</evidence>
<evidence type="ECO:0000313" key="3">
    <source>
        <dbReference type="EMBL" id="CCE84608.1"/>
    </source>
</evidence>
<gene>
    <name evidence="2" type="primary">Piso0_004157</name>
    <name evidence="2" type="ORF">GNLVRS01_PISO0K10702g</name>
    <name evidence="3" type="ORF">GNLVRS01_PISO0L10703g</name>
</gene>
<keyword evidence="4" id="KW-1185">Reference proteome</keyword>
<accession>G8YAJ4</accession>
<dbReference type="OrthoDB" id="5328412at2759"/>
<sequence>MAPSLDSYYNATRLLFHVYNHYQKAEGVDINNLTGIDDAINGASDSVYKDLVSIVKAHETAIDVAVSKGEKTPSDLLYNTALVYTELIEYLDQEEPSSGSTHFPYQVELAQKAKDIFQSLLEQQVKDFQNFYTDLESIQTHSDVTGYNSLDEVPGKSGSTSREEFTSEEVMQPNDIFETVLSSLRLVQALLEIISNPATEIGLVMEIMRPFMEGIENIALSLLQKFYVDFNTKPDLVSSINENQKDEYTILKTSIRGLTSQNLEELCEVWKSDSLPSSAEKYISASDNIQNVIDRDGINLASSALSEDNAKVFWQALTQMSSNFKVAYDMLKNRLEQKKKETNTEGAGQLIAIMSSVMIARADIDLQRSQIMNLSTSVNNKNVLLQNSKTFLKSALNISNSPGGLREPISDKVFREKKKAEAATRLCILEGKISIEELDSIIGRKRWVREIRELIGLGYFDAFGIQSIRIPDF</sequence>
<reference evidence="2" key="1">
    <citation type="submission" date="2011-10" db="EMBL/GenBank/DDBJ databases">
        <authorList>
            <person name="Genoscope - CEA"/>
        </authorList>
    </citation>
    <scope>NUCLEOTIDE SEQUENCE</scope>
</reference>
<dbReference type="eggNOG" id="ENOG502S3IE">
    <property type="taxonomic scope" value="Eukaryota"/>
</dbReference>
<protein>
    <submittedName>
        <fullName evidence="2">Piso0_004157 protein</fullName>
    </submittedName>
</protein>
<evidence type="ECO:0000313" key="4">
    <source>
        <dbReference type="Proteomes" id="UP000005222"/>
    </source>
</evidence>
<dbReference type="HOGENOM" id="CLU_043057_0_0_1"/>
<dbReference type="AlphaFoldDB" id="G8YAJ4"/>
<dbReference type="EMBL" id="FO082049">
    <property type="protein sequence ID" value="CCE83577.1"/>
    <property type="molecule type" value="Genomic_DNA"/>
</dbReference>
<feature type="region of interest" description="Disordered" evidence="1">
    <location>
        <begin position="146"/>
        <end position="168"/>
    </location>
</feature>
<dbReference type="EMBL" id="FO082048">
    <property type="protein sequence ID" value="CCE84608.1"/>
    <property type="molecule type" value="Genomic_DNA"/>
</dbReference>
<proteinExistence type="predicted"/>
<dbReference type="InParanoid" id="G8YAJ4"/>
<reference evidence="4" key="2">
    <citation type="journal article" date="2012" name="G3 (Bethesda)">
        <title>Pichia sorbitophila, an interspecies yeast hybrid reveals early steps of genome resolution following polyploidization.</title>
        <authorList>
            <person name="Leh Louis V."/>
            <person name="Despons L."/>
            <person name="Friedrich A."/>
            <person name="Martin T."/>
            <person name="Durrens P."/>
            <person name="Casaregola S."/>
            <person name="Neuveglise C."/>
            <person name="Fairhead C."/>
            <person name="Marck C."/>
            <person name="Cruz J.A."/>
            <person name="Straub M.L."/>
            <person name="Kugler V."/>
            <person name="Sacerdot C."/>
            <person name="Uzunov Z."/>
            <person name="Thierry A."/>
            <person name="Weiss S."/>
            <person name="Bleykasten C."/>
            <person name="De Montigny J."/>
            <person name="Jacques N."/>
            <person name="Jung P."/>
            <person name="Lemaire M."/>
            <person name="Mallet S."/>
            <person name="Morel G."/>
            <person name="Richard G.F."/>
            <person name="Sarkar A."/>
            <person name="Savel G."/>
            <person name="Schacherer J."/>
            <person name="Seret M.L."/>
            <person name="Talla E."/>
            <person name="Samson G."/>
            <person name="Jubin C."/>
            <person name="Poulain J."/>
            <person name="Vacherie B."/>
            <person name="Barbe V."/>
            <person name="Pelletier E."/>
            <person name="Sherman D.J."/>
            <person name="Westhof E."/>
            <person name="Weissenbach J."/>
            <person name="Baret P.V."/>
            <person name="Wincker P."/>
            <person name="Gaillardin C."/>
            <person name="Dujon B."/>
            <person name="Souciet J.L."/>
        </authorList>
    </citation>
    <scope>NUCLEOTIDE SEQUENCE [LARGE SCALE GENOMIC DNA]</scope>
    <source>
        <strain evidence="4">ATCC MYA-4447 / BCRC 22081 / CBS 7064 / NBRC 10061 / NRRL Y-12695</strain>
    </source>
</reference>
<organism evidence="2 4">
    <name type="scientific">Pichia sorbitophila (strain ATCC MYA-4447 / BCRC 22081 / CBS 7064 / NBRC 10061 / NRRL Y-12695)</name>
    <name type="common">Hybrid yeast</name>
    <dbReference type="NCBI Taxonomy" id="559304"/>
    <lineage>
        <taxon>Eukaryota</taxon>
        <taxon>Fungi</taxon>
        <taxon>Dikarya</taxon>
        <taxon>Ascomycota</taxon>
        <taxon>Saccharomycotina</taxon>
        <taxon>Pichiomycetes</taxon>
        <taxon>Debaryomycetaceae</taxon>
        <taxon>Millerozyma</taxon>
    </lineage>
</organism>
<evidence type="ECO:0000256" key="1">
    <source>
        <dbReference type="SAM" id="MobiDB-lite"/>
    </source>
</evidence>
<dbReference type="FunCoup" id="G8YAJ4">
    <property type="interactions" value="53"/>
</dbReference>